<accession>S3LCW3</accession>
<dbReference type="AlphaFoldDB" id="S3LCW3"/>
<dbReference type="HOGENOM" id="CLU_057504_4_3_12"/>
<dbReference type="PATRIC" id="fig|1125702.3.peg.854"/>
<gene>
    <name evidence="1" type="ORF">HMPREF1222_00817</name>
</gene>
<evidence type="ECO:0000313" key="1">
    <source>
        <dbReference type="EMBL" id="EPF47540.1"/>
    </source>
</evidence>
<proteinExistence type="predicted"/>
<dbReference type="Pfam" id="PF12784">
    <property type="entry name" value="PDDEXK_2"/>
    <property type="match status" value="1"/>
</dbReference>
<sequence>MENTYTLTLKNDYLFKLLLGSEENKACLQDFLECVLDMPAGMITDLELLDKELSKDEITDKTGILDVKLRLKDGTTIDIEISFTDRRPCLSVNTSFAIRQNVAAA</sequence>
<protein>
    <submittedName>
        <fullName evidence="1">Uncharacterized protein</fullName>
    </submittedName>
</protein>
<reference evidence="1 2" key="1">
    <citation type="submission" date="2013-04" db="EMBL/GenBank/DDBJ databases">
        <title>The Genome Sequence of Treponema vincentii F0403.</title>
        <authorList>
            <consortium name="The Broad Institute Genomics Platform"/>
            <person name="Earl A."/>
            <person name="Ward D."/>
            <person name="Feldgarden M."/>
            <person name="Gevers D."/>
            <person name="Leonetti C."/>
            <person name="Izard J."/>
            <person name="Walker B."/>
            <person name="Young S."/>
            <person name="Zeng Q."/>
            <person name="Gargeya S."/>
            <person name="Fitzgerald M."/>
            <person name="Haas B."/>
            <person name="Abouelleil A."/>
            <person name="Allen A.W."/>
            <person name="Alvarado L."/>
            <person name="Arachchi H.M."/>
            <person name="Berlin A.M."/>
            <person name="Chapman S.B."/>
            <person name="Gainer-Dewar J."/>
            <person name="Goldberg J."/>
            <person name="Griggs A."/>
            <person name="Gujja S."/>
            <person name="Hansen M."/>
            <person name="Howarth C."/>
            <person name="Imamovic A."/>
            <person name="Ireland A."/>
            <person name="Larimer J."/>
            <person name="McCowan C."/>
            <person name="Murphy C."/>
            <person name="Pearson M."/>
            <person name="Poon T.W."/>
            <person name="Priest M."/>
            <person name="Roberts A."/>
            <person name="Saif S."/>
            <person name="Shea T."/>
            <person name="Sisk P."/>
            <person name="Sykes S."/>
            <person name="Wortman J."/>
            <person name="Nusbaum C."/>
            <person name="Birren B."/>
        </authorList>
    </citation>
    <scope>NUCLEOTIDE SEQUENCE [LARGE SCALE GENOMIC DNA]</scope>
    <source>
        <strain evidence="1 2">F0403</strain>
    </source>
</reference>
<comment type="caution">
    <text evidence="1">The sequence shown here is derived from an EMBL/GenBank/DDBJ whole genome shotgun (WGS) entry which is preliminary data.</text>
</comment>
<dbReference type="EMBL" id="ATFC01000003">
    <property type="protein sequence ID" value="EPF47540.1"/>
    <property type="molecule type" value="Genomic_DNA"/>
</dbReference>
<keyword evidence="2" id="KW-1185">Reference proteome</keyword>
<evidence type="ECO:0000313" key="2">
    <source>
        <dbReference type="Proteomes" id="UP000014605"/>
    </source>
</evidence>
<dbReference type="Proteomes" id="UP000014605">
    <property type="component" value="Unassembled WGS sequence"/>
</dbReference>
<organism evidence="1 2">
    <name type="scientific">Treponema vincentii F0403</name>
    <dbReference type="NCBI Taxonomy" id="1125702"/>
    <lineage>
        <taxon>Bacteria</taxon>
        <taxon>Pseudomonadati</taxon>
        <taxon>Spirochaetota</taxon>
        <taxon>Spirochaetia</taxon>
        <taxon>Spirochaetales</taxon>
        <taxon>Treponemataceae</taxon>
        <taxon>Treponema</taxon>
    </lineage>
</organism>
<name>S3LCW3_9SPIR</name>